<dbReference type="RefSeq" id="WP_142587811.1">
    <property type="nucleotide sequence ID" value="NZ_CABFWE030000005.1"/>
</dbReference>
<evidence type="ECO:0000313" key="2">
    <source>
        <dbReference type="Proteomes" id="UP000601041"/>
    </source>
</evidence>
<name>A0ABM8PLM1_9HYPH</name>
<dbReference type="Proteomes" id="UP000601041">
    <property type="component" value="Unassembled WGS sequence"/>
</dbReference>
<evidence type="ECO:0000313" key="1">
    <source>
        <dbReference type="EMBL" id="CAD7036611.1"/>
    </source>
</evidence>
<reference evidence="1 2" key="1">
    <citation type="submission" date="2020-11" db="EMBL/GenBank/DDBJ databases">
        <authorList>
            <person name="Lassalle F."/>
        </authorList>
    </citation>
    <scope>NUCLEOTIDE SEQUENCE [LARGE SCALE GENOMIC DNA]</scope>
    <source>
        <strain evidence="1 2">AB21</strain>
    </source>
</reference>
<sequence>MTAALNAREKFTADLAAVNVALPLRYDESNDTIFDAAGRPVCTIDVNRERPDIEVQKIAMWITLAVNTCGGFKLEQSQ</sequence>
<keyword evidence="2" id="KW-1185">Reference proteome</keyword>
<accession>A0ABM8PLM1</accession>
<dbReference type="EMBL" id="CABFWE030000005">
    <property type="protein sequence ID" value="CAD7036611.1"/>
    <property type="molecule type" value="Genomic_DNA"/>
</dbReference>
<comment type="caution">
    <text evidence="1">The sequence shown here is derived from an EMBL/GenBank/DDBJ whole genome shotgun (WGS) entry which is preliminary data.</text>
</comment>
<proteinExistence type="predicted"/>
<gene>
    <name evidence="1" type="ORF">RHAB21_02547</name>
</gene>
<protein>
    <submittedName>
        <fullName evidence="1">Uncharacterized protein</fullName>
    </submittedName>
</protein>
<organism evidence="1 2">
    <name type="scientific">Pseudorhizobium halotolerans</name>
    <dbReference type="NCBI Taxonomy" id="1233081"/>
    <lineage>
        <taxon>Bacteria</taxon>
        <taxon>Pseudomonadati</taxon>
        <taxon>Pseudomonadota</taxon>
        <taxon>Alphaproteobacteria</taxon>
        <taxon>Hyphomicrobiales</taxon>
        <taxon>Rhizobiaceae</taxon>
        <taxon>Rhizobium/Agrobacterium group</taxon>
        <taxon>Pseudorhizobium</taxon>
    </lineage>
</organism>